<reference evidence="1" key="1">
    <citation type="journal article" date="2014" name="BMC Genomics">
        <title>Characterizing the developmental transcriptome of the oriental fruit fly, Bactrocera dorsalis (Diptera: Tephritidae) through comparative genomic analysis with Drosophila melanogaster utilizing modENCODE datasets.</title>
        <authorList>
            <person name="Geib S.M."/>
            <person name="Calla B."/>
            <person name="Hall B."/>
            <person name="Hou S."/>
            <person name="Manoukis N.C."/>
        </authorList>
    </citation>
    <scope>NUCLEOTIDE SEQUENCE</scope>
    <source>
        <strain evidence="1">Punador</strain>
    </source>
</reference>
<dbReference type="EMBL" id="GAKP01006551">
    <property type="protein sequence ID" value="JAC52401.1"/>
    <property type="molecule type" value="Transcribed_RNA"/>
</dbReference>
<accession>A0A034WA03</accession>
<proteinExistence type="predicted"/>
<dbReference type="OrthoDB" id="7845007at2759"/>
<evidence type="ECO:0000313" key="1">
    <source>
        <dbReference type="EMBL" id="JAC52401.1"/>
    </source>
</evidence>
<protein>
    <submittedName>
        <fullName evidence="1">Uncharacterized protein</fullName>
    </submittedName>
</protein>
<dbReference type="AlphaFoldDB" id="A0A034WA03"/>
<sequence>MLLSKSMRITPTLVSATAARISGPSVVASLDQHRNLVLTNAIIQNGLTENVRAQSDFTKFNAIAPFTFTAVRFYADNAKREHQTTSSTQNVPAPSLPDREQVERFLFRVLALLWDVSVWVYINTKKLIDTHIIANDSVQWYWKRMHERMAKAKKEW</sequence>
<name>A0A034WA03_BACDO</name>
<organism evidence="1">
    <name type="scientific">Bactrocera dorsalis</name>
    <name type="common">Oriental fruit fly</name>
    <name type="synonym">Dacus dorsalis</name>
    <dbReference type="NCBI Taxonomy" id="27457"/>
    <lineage>
        <taxon>Eukaryota</taxon>
        <taxon>Metazoa</taxon>
        <taxon>Ecdysozoa</taxon>
        <taxon>Arthropoda</taxon>
        <taxon>Hexapoda</taxon>
        <taxon>Insecta</taxon>
        <taxon>Pterygota</taxon>
        <taxon>Neoptera</taxon>
        <taxon>Endopterygota</taxon>
        <taxon>Diptera</taxon>
        <taxon>Brachycera</taxon>
        <taxon>Muscomorpha</taxon>
        <taxon>Tephritoidea</taxon>
        <taxon>Tephritidae</taxon>
        <taxon>Bactrocera</taxon>
        <taxon>Bactrocera</taxon>
    </lineage>
</organism>